<protein>
    <submittedName>
        <fullName evidence="2">Uncharacterized protein</fullName>
    </submittedName>
</protein>
<dbReference type="Proteomes" id="UP000305410">
    <property type="component" value="Chromosome Linear"/>
</dbReference>
<dbReference type="EMBL" id="CP122963">
    <property type="protein sequence ID" value="WGM61305.1"/>
    <property type="molecule type" value="Genomic_DNA"/>
</dbReference>
<feature type="signal peptide" evidence="1">
    <location>
        <begin position="1"/>
        <end position="23"/>
    </location>
</feature>
<dbReference type="AlphaFoldDB" id="A0AAF0H2T6"/>
<dbReference type="PROSITE" id="PS51257">
    <property type="entry name" value="PROKAR_LIPOPROTEIN"/>
    <property type="match status" value="1"/>
</dbReference>
<dbReference type="RefSeq" id="WP_080794518.1">
    <property type="nucleotide sequence ID" value="NZ_CP122963.1"/>
</dbReference>
<reference evidence="2" key="1">
    <citation type="submission" date="2019-04" db="EMBL/GenBank/DDBJ databases">
        <authorList>
            <person name="Chiang H.-Y."/>
            <person name="Huang Y.-Y."/>
            <person name="Chou L."/>
            <person name="Lai E.-M."/>
            <person name="Kuo C.-H."/>
        </authorList>
    </citation>
    <scope>NUCLEOTIDE SEQUENCE</scope>
    <source>
        <strain evidence="2">CFBP5506</strain>
    </source>
</reference>
<name>A0AAF0H2T6_AGRTU</name>
<feature type="chain" id="PRO_5042058823" evidence="1">
    <location>
        <begin position="24"/>
        <end position="126"/>
    </location>
</feature>
<sequence length="126" mass="13644">MKMKSQPFVLVVVSSLLSCPAGAADELSAIVNVLATTAARIRAISDSCKIAVDPMLEGQVIETLMDVPRLKISGVISHFQQRRQSEARIRGSKCYPEDADALNTLNSLYKSEVADLKAVVARRVAE</sequence>
<keyword evidence="1" id="KW-0732">Signal</keyword>
<reference evidence="2" key="2">
    <citation type="submission" date="2023-04" db="EMBL/GenBank/DDBJ databases">
        <title>Complete genome sequence of Agrobacterium salinitolerans CFBP5506.</title>
        <authorList>
            <person name="Yen H.-C."/>
            <person name="Yan X.-H."/>
            <person name="Lai E.-M."/>
            <person name="Kuo C.-H."/>
        </authorList>
    </citation>
    <scope>NUCLEOTIDE SEQUENCE</scope>
    <source>
        <strain evidence="2">CFBP5506</strain>
    </source>
</reference>
<proteinExistence type="predicted"/>
<evidence type="ECO:0000313" key="3">
    <source>
        <dbReference type="Proteomes" id="UP000305410"/>
    </source>
</evidence>
<evidence type="ECO:0000256" key="1">
    <source>
        <dbReference type="SAM" id="SignalP"/>
    </source>
</evidence>
<gene>
    <name evidence="2" type="ORF">CFBP5506_16750</name>
</gene>
<evidence type="ECO:0000313" key="2">
    <source>
        <dbReference type="EMBL" id="WGM61305.1"/>
    </source>
</evidence>
<organism evidence="2 3">
    <name type="scientific">Agrobacterium tumefaciens</name>
    <dbReference type="NCBI Taxonomy" id="358"/>
    <lineage>
        <taxon>Bacteria</taxon>
        <taxon>Pseudomonadati</taxon>
        <taxon>Pseudomonadota</taxon>
        <taxon>Alphaproteobacteria</taxon>
        <taxon>Hyphomicrobiales</taxon>
        <taxon>Rhizobiaceae</taxon>
        <taxon>Rhizobium/Agrobacterium group</taxon>
        <taxon>Agrobacterium</taxon>
        <taxon>Agrobacterium tumefaciens complex</taxon>
    </lineage>
</organism>
<accession>A0AAF0H2T6</accession>